<dbReference type="SUPFAM" id="SSF55729">
    <property type="entry name" value="Acyl-CoA N-acyltransferases (Nat)"/>
    <property type="match status" value="1"/>
</dbReference>
<dbReference type="GO" id="GO:1990189">
    <property type="term" value="F:protein N-terminal-serine acetyltransferase activity"/>
    <property type="evidence" value="ECO:0007669"/>
    <property type="project" value="TreeGrafter"/>
</dbReference>
<keyword evidence="3" id="KW-1185">Reference proteome</keyword>
<organism evidence="2 3">
    <name type="scientific">Actinorhabdospora filicis</name>
    <dbReference type="NCBI Taxonomy" id="1785913"/>
    <lineage>
        <taxon>Bacteria</taxon>
        <taxon>Bacillati</taxon>
        <taxon>Actinomycetota</taxon>
        <taxon>Actinomycetes</taxon>
        <taxon>Micromonosporales</taxon>
        <taxon>Micromonosporaceae</taxon>
        <taxon>Actinorhabdospora</taxon>
    </lineage>
</organism>
<dbReference type="AlphaFoldDB" id="A0A9W6SMP8"/>
<gene>
    <name evidence="2" type="ORF">Afil01_45610</name>
</gene>
<comment type="caution">
    <text evidence="2">The sequence shown here is derived from an EMBL/GenBank/DDBJ whole genome shotgun (WGS) entry which is preliminary data.</text>
</comment>
<reference evidence="2" key="1">
    <citation type="submission" date="2023-03" db="EMBL/GenBank/DDBJ databases">
        <title>Actinorhabdospora filicis NBRC 111898.</title>
        <authorList>
            <person name="Ichikawa N."/>
            <person name="Sato H."/>
            <person name="Tonouchi N."/>
        </authorList>
    </citation>
    <scope>NUCLEOTIDE SEQUENCE</scope>
    <source>
        <strain evidence="2">NBRC 111898</strain>
    </source>
</reference>
<dbReference type="Proteomes" id="UP001165079">
    <property type="component" value="Unassembled WGS sequence"/>
</dbReference>
<dbReference type="EMBL" id="BSTX01000003">
    <property type="protein sequence ID" value="GLZ79754.1"/>
    <property type="molecule type" value="Genomic_DNA"/>
</dbReference>
<evidence type="ECO:0000313" key="3">
    <source>
        <dbReference type="Proteomes" id="UP001165079"/>
    </source>
</evidence>
<dbReference type="PROSITE" id="PS51186">
    <property type="entry name" value="GNAT"/>
    <property type="match status" value="1"/>
</dbReference>
<dbReference type="Pfam" id="PF13302">
    <property type="entry name" value="Acetyltransf_3"/>
    <property type="match status" value="1"/>
</dbReference>
<dbReference type="InterPro" id="IPR000182">
    <property type="entry name" value="GNAT_dom"/>
</dbReference>
<dbReference type="GO" id="GO:0008999">
    <property type="term" value="F:protein-N-terminal-alanine acetyltransferase activity"/>
    <property type="evidence" value="ECO:0007669"/>
    <property type="project" value="TreeGrafter"/>
</dbReference>
<dbReference type="InterPro" id="IPR051908">
    <property type="entry name" value="Ribosomal_N-acetyltransferase"/>
</dbReference>
<sequence length="173" mass="18629">MNTFIHDGLSFVEVPREAMGAIQDGDVALAAKILGLDLPGYYTTARPKRQFGRRYHQLADTPGDAHWVTRLVVSDVDSVVGHAGWHGAPDAEGTAELAYTTVREHRRKGYATRMLAGLLAWAASEPSVVTVRATIAPDNAASLATAAKFGFAQVGEQIDPEDGVELIFERAAR</sequence>
<evidence type="ECO:0000259" key="1">
    <source>
        <dbReference type="PROSITE" id="PS51186"/>
    </source>
</evidence>
<accession>A0A9W6SMP8</accession>
<dbReference type="GO" id="GO:0005737">
    <property type="term" value="C:cytoplasm"/>
    <property type="evidence" value="ECO:0007669"/>
    <property type="project" value="TreeGrafter"/>
</dbReference>
<protein>
    <recommendedName>
        <fullName evidence="1">N-acetyltransferase domain-containing protein</fullName>
    </recommendedName>
</protein>
<dbReference type="InterPro" id="IPR016181">
    <property type="entry name" value="Acyl_CoA_acyltransferase"/>
</dbReference>
<dbReference type="Gene3D" id="3.40.630.30">
    <property type="match status" value="1"/>
</dbReference>
<evidence type="ECO:0000313" key="2">
    <source>
        <dbReference type="EMBL" id="GLZ79754.1"/>
    </source>
</evidence>
<dbReference type="CDD" id="cd04301">
    <property type="entry name" value="NAT_SF"/>
    <property type="match status" value="1"/>
</dbReference>
<feature type="domain" description="N-acetyltransferase" evidence="1">
    <location>
        <begin position="20"/>
        <end position="173"/>
    </location>
</feature>
<name>A0A9W6SMP8_9ACTN</name>
<dbReference type="RefSeq" id="WP_285664898.1">
    <property type="nucleotide sequence ID" value="NZ_BSTX01000003.1"/>
</dbReference>
<dbReference type="PANTHER" id="PTHR43441">
    <property type="entry name" value="RIBOSOMAL-PROTEIN-SERINE ACETYLTRANSFERASE"/>
    <property type="match status" value="1"/>
</dbReference>
<proteinExistence type="predicted"/>
<dbReference type="PANTHER" id="PTHR43441:SF6">
    <property type="entry name" value="N-ACETYLTRANSFERASE DOMAIN-CONTAINING PROTEIN"/>
    <property type="match status" value="1"/>
</dbReference>